<sequence>MKRRTFFGLGTAAAGLPLINAGESRAAQPEGKSTRGSFSVDGNLVRFYSADIRKPLRVLVAADTHLFLDDERGKPFHEFSGRMAGAYNTTRHFKTGEATNPQNSFTQIIERAQERNVDLLALVGDIFSFPSEAAIEWVADQLAASKLRYCYVAGNHDWHYEGMPGSIDELRATWIEKRLKPLYQGNNPLMSAYDIGDVRFLAIDNSTYEILPEQLDFFRAQAETGKPLVLTVHIPMFAPGRPVGFGCGHPEWGAQTDRNHKIERRPPWPTTGHTQATLDFHRDVFTTPNLLGIFAGHTHRSSVDVINGIPQFVTDDNASGAFMDVELLPA</sequence>
<dbReference type="Proteomes" id="UP000316770">
    <property type="component" value="Chromosome"/>
</dbReference>
<feature type="domain" description="Calcineurin-like phosphoesterase" evidence="1">
    <location>
        <begin position="56"/>
        <end position="300"/>
    </location>
</feature>
<evidence type="ECO:0000313" key="3">
    <source>
        <dbReference type="Proteomes" id="UP000316770"/>
    </source>
</evidence>
<dbReference type="InterPro" id="IPR029052">
    <property type="entry name" value="Metallo-depent_PP-like"/>
</dbReference>
<dbReference type="Pfam" id="PF00149">
    <property type="entry name" value="Metallophos"/>
    <property type="match status" value="1"/>
</dbReference>
<dbReference type="SUPFAM" id="SSF56300">
    <property type="entry name" value="Metallo-dependent phosphatases"/>
    <property type="match status" value="1"/>
</dbReference>
<dbReference type="PANTHER" id="PTHR43143:SF1">
    <property type="entry name" value="SERINE_THREONINE-PROTEIN PHOSPHATASE CPPED1"/>
    <property type="match status" value="1"/>
</dbReference>
<protein>
    <submittedName>
        <fullName evidence="2">Calcineurin-like phosphoesterase superfamily domain protein</fullName>
    </submittedName>
</protein>
<dbReference type="InterPro" id="IPR051918">
    <property type="entry name" value="STPP_CPPED1"/>
</dbReference>
<reference evidence="2 3" key="1">
    <citation type="submission" date="2019-02" db="EMBL/GenBank/DDBJ databases">
        <title>Deep-cultivation of Planctomycetes and their phenomic and genomic characterization uncovers novel biology.</title>
        <authorList>
            <person name="Wiegand S."/>
            <person name="Jogler M."/>
            <person name="Boedeker C."/>
            <person name="Pinto D."/>
            <person name="Vollmers J."/>
            <person name="Rivas-Marin E."/>
            <person name="Kohn T."/>
            <person name="Peeters S.H."/>
            <person name="Heuer A."/>
            <person name="Rast P."/>
            <person name="Oberbeckmann S."/>
            <person name="Bunk B."/>
            <person name="Jeske O."/>
            <person name="Meyerdierks A."/>
            <person name="Storesund J.E."/>
            <person name="Kallscheuer N."/>
            <person name="Luecker S."/>
            <person name="Lage O.M."/>
            <person name="Pohl T."/>
            <person name="Merkel B.J."/>
            <person name="Hornburger P."/>
            <person name="Mueller R.-W."/>
            <person name="Bruemmer F."/>
            <person name="Labrenz M."/>
            <person name="Spormann A.M."/>
            <person name="Op den Camp H."/>
            <person name="Overmann J."/>
            <person name="Amann R."/>
            <person name="Jetten M.S.M."/>
            <person name="Mascher T."/>
            <person name="Medema M.H."/>
            <person name="Devos D.P."/>
            <person name="Kaster A.-K."/>
            <person name="Ovreas L."/>
            <person name="Rohde M."/>
            <person name="Galperin M.Y."/>
            <person name="Jogler C."/>
        </authorList>
    </citation>
    <scope>NUCLEOTIDE SEQUENCE [LARGE SCALE GENOMIC DNA]</scope>
    <source>
        <strain evidence="2 3">Mal33</strain>
    </source>
</reference>
<dbReference type="InterPro" id="IPR004843">
    <property type="entry name" value="Calcineurin-like_PHP"/>
</dbReference>
<gene>
    <name evidence="2" type="ORF">Mal33_36410</name>
</gene>
<dbReference type="EMBL" id="CP036318">
    <property type="protein sequence ID" value="QDV57628.1"/>
    <property type="molecule type" value="Genomic_DNA"/>
</dbReference>
<dbReference type="Gene3D" id="3.60.21.10">
    <property type="match status" value="1"/>
</dbReference>
<proteinExistence type="predicted"/>
<dbReference type="PANTHER" id="PTHR43143">
    <property type="entry name" value="METALLOPHOSPHOESTERASE, CALCINEURIN SUPERFAMILY"/>
    <property type="match status" value="1"/>
</dbReference>
<dbReference type="GO" id="GO:0016787">
    <property type="term" value="F:hydrolase activity"/>
    <property type="evidence" value="ECO:0007669"/>
    <property type="project" value="InterPro"/>
</dbReference>
<name>A0A518IX18_9BACT</name>
<dbReference type="RefSeq" id="WP_145287211.1">
    <property type="nucleotide sequence ID" value="NZ_CP036318.1"/>
</dbReference>
<dbReference type="AlphaFoldDB" id="A0A518IX18"/>
<keyword evidence="3" id="KW-1185">Reference proteome</keyword>
<accession>A0A518IX18</accession>
<evidence type="ECO:0000259" key="1">
    <source>
        <dbReference type="Pfam" id="PF00149"/>
    </source>
</evidence>
<organism evidence="2 3">
    <name type="scientific">Rosistilla oblonga</name>
    <dbReference type="NCBI Taxonomy" id="2527990"/>
    <lineage>
        <taxon>Bacteria</taxon>
        <taxon>Pseudomonadati</taxon>
        <taxon>Planctomycetota</taxon>
        <taxon>Planctomycetia</taxon>
        <taxon>Pirellulales</taxon>
        <taxon>Pirellulaceae</taxon>
        <taxon>Rosistilla</taxon>
    </lineage>
</organism>
<evidence type="ECO:0000313" key="2">
    <source>
        <dbReference type="EMBL" id="QDV57628.1"/>
    </source>
</evidence>